<evidence type="ECO:0000259" key="7">
    <source>
        <dbReference type="PROSITE" id="PS51296"/>
    </source>
</evidence>
<evidence type="ECO:0000256" key="1">
    <source>
        <dbReference type="ARBA" id="ARBA00022714"/>
    </source>
</evidence>
<evidence type="ECO:0000256" key="5">
    <source>
        <dbReference type="ARBA" id="ARBA00034078"/>
    </source>
</evidence>
<reference evidence="9" key="1">
    <citation type="journal article" date="2019" name="Int. J. Syst. Evol. Microbiol.">
        <title>The Global Catalogue of Microorganisms (GCM) 10K type strain sequencing project: providing services to taxonomists for standard genome sequencing and annotation.</title>
        <authorList>
            <consortium name="The Broad Institute Genomics Platform"/>
            <consortium name="The Broad Institute Genome Sequencing Center for Infectious Disease"/>
            <person name="Wu L."/>
            <person name="Ma J."/>
        </authorList>
    </citation>
    <scope>NUCLEOTIDE SEQUENCE [LARGE SCALE GENOMIC DNA]</scope>
    <source>
        <strain evidence="9">KCTC 42224</strain>
    </source>
</reference>
<dbReference type="Proteomes" id="UP001595683">
    <property type="component" value="Unassembled WGS sequence"/>
</dbReference>
<gene>
    <name evidence="8" type="ORF">ACFOOT_00975</name>
</gene>
<comment type="cofactor">
    <cofactor evidence="5">
        <name>[2Fe-2S] cluster</name>
        <dbReference type="ChEBI" id="CHEBI:190135"/>
    </cofactor>
</comment>
<dbReference type="PANTHER" id="PTHR21496:SF0">
    <property type="entry name" value="RIESKE DOMAIN-CONTAINING PROTEIN"/>
    <property type="match status" value="1"/>
</dbReference>
<dbReference type="InterPro" id="IPR017941">
    <property type="entry name" value="Rieske_2Fe-2S"/>
</dbReference>
<accession>A0ABV7UXT5</accession>
<feature type="domain" description="Rieske" evidence="7">
    <location>
        <begin position="6"/>
        <end position="101"/>
    </location>
</feature>
<name>A0ABV7UXT5_9SPHN</name>
<organism evidence="8 9">
    <name type="scientific">Novosphingobium pokkalii</name>
    <dbReference type="NCBI Taxonomy" id="1770194"/>
    <lineage>
        <taxon>Bacteria</taxon>
        <taxon>Pseudomonadati</taxon>
        <taxon>Pseudomonadota</taxon>
        <taxon>Alphaproteobacteria</taxon>
        <taxon>Sphingomonadales</taxon>
        <taxon>Sphingomonadaceae</taxon>
        <taxon>Novosphingobium</taxon>
    </lineage>
</organism>
<keyword evidence="9" id="KW-1185">Reference proteome</keyword>
<evidence type="ECO:0000256" key="4">
    <source>
        <dbReference type="ARBA" id="ARBA00023014"/>
    </source>
</evidence>
<dbReference type="Gene3D" id="2.102.10.10">
    <property type="entry name" value="Rieske [2Fe-2S] iron-sulphur domain"/>
    <property type="match status" value="1"/>
</dbReference>
<keyword evidence="3" id="KW-0408">Iron</keyword>
<evidence type="ECO:0000256" key="3">
    <source>
        <dbReference type="ARBA" id="ARBA00023004"/>
    </source>
</evidence>
<protein>
    <submittedName>
        <fullName evidence="8">Rieske (2Fe-2S) protein</fullName>
    </submittedName>
</protein>
<keyword evidence="4" id="KW-0411">Iron-sulfur</keyword>
<dbReference type="PROSITE" id="PS51296">
    <property type="entry name" value="RIESKE"/>
    <property type="match status" value="1"/>
</dbReference>
<dbReference type="EMBL" id="JBHRYE010000002">
    <property type="protein sequence ID" value="MFC3669986.1"/>
    <property type="molecule type" value="Genomic_DNA"/>
</dbReference>
<evidence type="ECO:0000256" key="2">
    <source>
        <dbReference type="ARBA" id="ARBA00022723"/>
    </source>
</evidence>
<comment type="similarity">
    <text evidence="6">Belongs to the bacterial ring-hydroxylating dioxygenase ferredoxin component family.</text>
</comment>
<keyword evidence="2" id="KW-0479">Metal-binding</keyword>
<keyword evidence="1" id="KW-0001">2Fe-2S</keyword>
<comment type="caution">
    <text evidence="8">The sequence shown here is derived from an EMBL/GenBank/DDBJ whole genome shotgun (WGS) entry which is preliminary data.</text>
</comment>
<evidence type="ECO:0000256" key="6">
    <source>
        <dbReference type="ARBA" id="ARBA00038001"/>
    </source>
</evidence>
<proteinExistence type="inferred from homology"/>
<dbReference type="Pfam" id="PF00355">
    <property type="entry name" value="Rieske"/>
    <property type="match status" value="1"/>
</dbReference>
<sequence length="119" mass="12569">METQAWHPIGPAEAIVEGQASVHTVNGWQVLLTRHDGAIVAVNDRCTHAAARLSTGRIRRGALMCPLHGARFDLADGRCIGGAYPALRQFPVREAAGVVEVAVPTTPPGMDETPVDLPG</sequence>
<evidence type="ECO:0000313" key="9">
    <source>
        <dbReference type="Proteomes" id="UP001595683"/>
    </source>
</evidence>
<dbReference type="CDD" id="cd03467">
    <property type="entry name" value="Rieske"/>
    <property type="match status" value="1"/>
</dbReference>
<evidence type="ECO:0000313" key="8">
    <source>
        <dbReference type="EMBL" id="MFC3669986.1"/>
    </source>
</evidence>
<dbReference type="PANTHER" id="PTHR21496">
    <property type="entry name" value="FERREDOXIN-RELATED"/>
    <property type="match status" value="1"/>
</dbReference>
<dbReference type="RefSeq" id="WP_191324483.1">
    <property type="nucleotide sequence ID" value="NZ_BMZP01000009.1"/>
</dbReference>
<dbReference type="SUPFAM" id="SSF50022">
    <property type="entry name" value="ISP domain"/>
    <property type="match status" value="1"/>
</dbReference>
<dbReference type="InterPro" id="IPR036922">
    <property type="entry name" value="Rieske_2Fe-2S_sf"/>
</dbReference>